<proteinExistence type="predicted"/>
<dbReference type="Pfam" id="PF04945">
    <property type="entry name" value="YHS"/>
    <property type="match status" value="1"/>
</dbReference>
<evidence type="ECO:0000259" key="1">
    <source>
        <dbReference type="SMART" id="SM00746"/>
    </source>
</evidence>
<dbReference type="InterPro" id="IPR007029">
    <property type="entry name" value="YHS_dom"/>
</dbReference>
<accession>A0ABX0I5X7</accession>
<organism evidence="2 3">
    <name type="scientific">Flavobacterium difficile</name>
    <dbReference type="NCBI Taxonomy" id="2709659"/>
    <lineage>
        <taxon>Bacteria</taxon>
        <taxon>Pseudomonadati</taxon>
        <taxon>Bacteroidota</taxon>
        <taxon>Flavobacteriia</taxon>
        <taxon>Flavobacteriales</taxon>
        <taxon>Flavobacteriaceae</taxon>
        <taxon>Flavobacterium</taxon>
    </lineage>
</organism>
<dbReference type="InterPro" id="IPR012348">
    <property type="entry name" value="RNR-like"/>
</dbReference>
<gene>
    <name evidence="2" type="ORF">G4D72_07805</name>
</gene>
<dbReference type="Proteomes" id="UP000800984">
    <property type="component" value="Unassembled WGS sequence"/>
</dbReference>
<evidence type="ECO:0000313" key="3">
    <source>
        <dbReference type="Proteomes" id="UP000800984"/>
    </source>
</evidence>
<feature type="domain" description="TRASH" evidence="1">
    <location>
        <begin position="48"/>
        <end position="86"/>
    </location>
</feature>
<dbReference type="PROSITE" id="PS51257">
    <property type="entry name" value="PROKAR_LIPOPROTEIN"/>
    <property type="match status" value="1"/>
</dbReference>
<name>A0ABX0I5X7_9FLAO</name>
<dbReference type="EMBL" id="JAAJBT010000004">
    <property type="protein sequence ID" value="NHM02012.1"/>
    <property type="molecule type" value="Genomic_DNA"/>
</dbReference>
<sequence length="93" mass="10730">MRKSIVILLAVLAISCHKKEEEMAGTEASKLVEPENPLNKLKYDNEVDFYCKMDIKKHGVSDTAHYKGKLYGFCAKTCKDKFLKEPEKYLQEK</sequence>
<dbReference type="SMART" id="SM00746">
    <property type="entry name" value="TRASH"/>
    <property type="match status" value="1"/>
</dbReference>
<dbReference type="InterPro" id="IPR011017">
    <property type="entry name" value="TRASH_dom"/>
</dbReference>
<protein>
    <submittedName>
        <fullName evidence="2">YHS domain-containing protein</fullName>
    </submittedName>
</protein>
<comment type="caution">
    <text evidence="2">The sequence shown here is derived from an EMBL/GenBank/DDBJ whole genome shotgun (WGS) entry which is preliminary data.</text>
</comment>
<keyword evidence="3" id="KW-1185">Reference proteome</keyword>
<dbReference type="InterPro" id="IPR009078">
    <property type="entry name" value="Ferritin-like_SF"/>
</dbReference>
<dbReference type="Gene3D" id="1.10.620.20">
    <property type="entry name" value="Ribonucleotide Reductase, subunit A"/>
    <property type="match status" value="1"/>
</dbReference>
<reference evidence="2 3" key="1">
    <citation type="submission" date="2020-02" db="EMBL/GenBank/DDBJ databases">
        <authorList>
            <person name="Chen W.-M."/>
        </authorList>
    </citation>
    <scope>NUCLEOTIDE SEQUENCE [LARGE SCALE GENOMIC DNA]</scope>
    <source>
        <strain evidence="2 3">KDG-16</strain>
    </source>
</reference>
<dbReference type="RefSeq" id="WP_166077108.1">
    <property type="nucleotide sequence ID" value="NZ_JAAJBT010000004.1"/>
</dbReference>
<evidence type="ECO:0000313" key="2">
    <source>
        <dbReference type="EMBL" id="NHM02012.1"/>
    </source>
</evidence>
<dbReference type="SUPFAM" id="SSF47240">
    <property type="entry name" value="Ferritin-like"/>
    <property type="match status" value="1"/>
</dbReference>